<evidence type="ECO:0000313" key="10">
    <source>
        <dbReference type="Proteomes" id="UP000694559"/>
    </source>
</evidence>
<dbReference type="Ensembl" id="ENSNNAT00000000805.1">
    <property type="protein sequence ID" value="ENSNNAP00000000765.1"/>
    <property type="gene ID" value="ENSNNAG00000000541.1"/>
</dbReference>
<reference evidence="9" key="1">
    <citation type="submission" date="2025-08" db="UniProtKB">
        <authorList>
            <consortium name="Ensembl"/>
        </authorList>
    </citation>
    <scope>IDENTIFICATION</scope>
</reference>
<evidence type="ECO:0000313" key="9">
    <source>
        <dbReference type="Ensembl" id="ENSNNAP00000000765.1"/>
    </source>
</evidence>
<keyword evidence="10" id="KW-1185">Reference proteome</keyword>
<dbReference type="SUPFAM" id="SSF56436">
    <property type="entry name" value="C-type lectin-like"/>
    <property type="match status" value="1"/>
</dbReference>
<dbReference type="SMART" id="SM00034">
    <property type="entry name" value="CLECT"/>
    <property type="match status" value="1"/>
</dbReference>
<evidence type="ECO:0000256" key="5">
    <source>
        <dbReference type="ARBA" id="ARBA00022734"/>
    </source>
</evidence>
<comment type="subcellular location">
    <subcellularLocation>
        <location evidence="1">Cell membrane</location>
        <topology evidence="1">Single-pass type II membrane protein</topology>
    </subcellularLocation>
    <subcellularLocation>
        <location evidence="2">Secreted</location>
    </subcellularLocation>
</comment>
<dbReference type="InterPro" id="IPR050828">
    <property type="entry name" value="C-type_lectin/matrix_domain"/>
</dbReference>
<name>A0A8C6V911_NAJNA</name>
<reference evidence="9" key="2">
    <citation type="submission" date="2025-09" db="UniProtKB">
        <authorList>
            <consortium name="Ensembl"/>
        </authorList>
    </citation>
    <scope>IDENTIFICATION</scope>
</reference>
<dbReference type="GO" id="GO:0005576">
    <property type="term" value="C:extracellular region"/>
    <property type="evidence" value="ECO:0007669"/>
    <property type="project" value="UniProtKB-SubCell"/>
</dbReference>
<dbReference type="GO" id="GO:0005886">
    <property type="term" value="C:plasma membrane"/>
    <property type="evidence" value="ECO:0007669"/>
    <property type="project" value="UniProtKB-SubCell"/>
</dbReference>
<feature type="domain" description="C-type lectin" evidence="8">
    <location>
        <begin position="83"/>
        <end position="185"/>
    </location>
</feature>
<keyword evidence="5" id="KW-0430">Lectin</keyword>
<dbReference type="InterPro" id="IPR001304">
    <property type="entry name" value="C-type_lectin-like"/>
</dbReference>
<comment type="similarity">
    <text evidence="3">Belongs to the true venom lectin family.</text>
</comment>
<proteinExistence type="inferred from homology"/>
<evidence type="ECO:0000256" key="3">
    <source>
        <dbReference type="ARBA" id="ARBA00006250"/>
    </source>
</evidence>
<keyword evidence="7" id="KW-0812">Transmembrane</keyword>
<dbReference type="InterPro" id="IPR016187">
    <property type="entry name" value="CTDL_fold"/>
</dbReference>
<dbReference type="OrthoDB" id="8935730at2759"/>
<protein>
    <recommendedName>
        <fullName evidence="8">C-type lectin domain-containing protein</fullName>
    </recommendedName>
</protein>
<dbReference type="GO" id="GO:0030246">
    <property type="term" value="F:carbohydrate binding"/>
    <property type="evidence" value="ECO:0007669"/>
    <property type="project" value="UniProtKB-KW"/>
</dbReference>
<keyword evidence="7" id="KW-1133">Transmembrane helix</keyword>
<accession>A0A8C6V911</accession>
<dbReference type="GeneTree" id="ENSGT00940000162705"/>
<dbReference type="AlphaFoldDB" id="A0A8C6V911"/>
<evidence type="ECO:0000256" key="2">
    <source>
        <dbReference type="ARBA" id="ARBA00004613"/>
    </source>
</evidence>
<feature type="region of interest" description="Disordered" evidence="6">
    <location>
        <begin position="1"/>
        <end position="22"/>
    </location>
</feature>
<organism evidence="9 10">
    <name type="scientific">Naja naja</name>
    <name type="common">Indian cobra</name>
    <dbReference type="NCBI Taxonomy" id="35670"/>
    <lineage>
        <taxon>Eukaryota</taxon>
        <taxon>Metazoa</taxon>
        <taxon>Chordata</taxon>
        <taxon>Craniata</taxon>
        <taxon>Vertebrata</taxon>
        <taxon>Euteleostomi</taxon>
        <taxon>Lepidosauria</taxon>
        <taxon>Squamata</taxon>
        <taxon>Bifurcata</taxon>
        <taxon>Unidentata</taxon>
        <taxon>Episquamata</taxon>
        <taxon>Toxicofera</taxon>
        <taxon>Serpentes</taxon>
        <taxon>Colubroidea</taxon>
        <taxon>Elapidae</taxon>
        <taxon>Elapinae</taxon>
        <taxon>Naja</taxon>
    </lineage>
</organism>
<evidence type="ECO:0000256" key="4">
    <source>
        <dbReference type="ARBA" id="ARBA00022525"/>
    </source>
</evidence>
<keyword evidence="4" id="KW-0964">Secreted</keyword>
<dbReference type="Pfam" id="PF00059">
    <property type="entry name" value="Lectin_C"/>
    <property type="match status" value="1"/>
</dbReference>
<dbReference type="Proteomes" id="UP000694559">
    <property type="component" value="Unplaced"/>
</dbReference>
<dbReference type="PROSITE" id="PS50041">
    <property type="entry name" value="C_TYPE_LECTIN_2"/>
    <property type="match status" value="1"/>
</dbReference>
<dbReference type="PANTHER" id="PTHR45710">
    <property type="entry name" value="C-TYPE LECTIN DOMAIN-CONTAINING PROTEIN 180"/>
    <property type="match status" value="1"/>
</dbReference>
<keyword evidence="7" id="KW-0472">Membrane</keyword>
<dbReference type="InterPro" id="IPR016186">
    <property type="entry name" value="C-type_lectin-like/link_sf"/>
</dbReference>
<evidence type="ECO:0000256" key="6">
    <source>
        <dbReference type="SAM" id="MobiDB-lite"/>
    </source>
</evidence>
<evidence type="ECO:0000256" key="1">
    <source>
        <dbReference type="ARBA" id="ARBA00004401"/>
    </source>
</evidence>
<dbReference type="PANTHER" id="PTHR45710:SF8">
    <property type="entry name" value="RERATING FAMILY MEMBER 4"/>
    <property type="match status" value="1"/>
</dbReference>
<evidence type="ECO:0000259" key="8">
    <source>
        <dbReference type="PROSITE" id="PS50041"/>
    </source>
</evidence>
<dbReference type="Gene3D" id="3.10.100.10">
    <property type="entry name" value="Mannose-Binding Protein A, subunit A"/>
    <property type="match status" value="1"/>
</dbReference>
<dbReference type="InterPro" id="IPR033992">
    <property type="entry name" value="NKR-like_CTLD"/>
</dbReference>
<sequence length="217" mass="24846">MLNMDVKNQLLGPPPKSEQEKEPARVKTVKLKLWSTCDRHKKTIIGVAVCHLILSSILFFLGTLMPLNQQQDVFHCPPDWIGYQGHCYKFSREEKDWKESQNFCITYTASLAKLIAEEMDFMRMFTRDHIFWIGLKREPDQTWKWLDGENSTLEVMGNGGDCAFLHDGATAGSGKCTIEHRFICQKTLIQAHSSRLALCFGTLASEILDRNLTSLFE</sequence>
<dbReference type="CDD" id="cd03593">
    <property type="entry name" value="CLECT_NK_receptors_like"/>
    <property type="match status" value="1"/>
</dbReference>
<evidence type="ECO:0000256" key="7">
    <source>
        <dbReference type="SAM" id="Phobius"/>
    </source>
</evidence>
<dbReference type="OMA" id="THRNWIC"/>
<feature type="transmembrane region" description="Helical" evidence="7">
    <location>
        <begin position="44"/>
        <end position="67"/>
    </location>
</feature>